<dbReference type="Proteomes" id="UP000297225">
    <property type="component" value="Unassembled WGS sequence"/>
</dbReference>
<dbReference type="InterPro" id="IPR008969">
    <property type="entry name" value="CarboxyPept-like_regulatory"/>
</dbReference>
<dbReference type="OrthoDB" id="603275at2"/>
<dbReference type="AlphaFoldDB" id="A0A4Y8WQD9"/>
<organism evidence="1 2">
    <name type="scientific">Porphyromonas levii</name>
    <dbReference type="NCBI Taxonomy" id="28114"/>
    <lineage>
        <taxon>Bacteria</taxon>
        <taxon>Pseudomonadati</taxon>
        <taxon>Bacteroidota</taxon>
        <taxon>Bacteroidia</taxon>
        <taxon>Bacteroidales</taxon>
        <taxon>Porphyromonadaceae</taxon>
        <taxon>Porphyromonas</taxon>
    </lineage>
</organism>
<dbReference type="EMBL" id="SPNC01000047">
    <property type="protein sequence ID" value="TFH95514.1"/>
    <property type="molecule type" value="Genomic_DNA"/>
</dbReference>
<name>A0A4Y8WQD9_9PORP</name>
<dbReference type="STRING" id="1122973.GCA_000379925_00021"/>
<evidence type="ECO:0008006" key="3">
    <source>
        <dbReference type="Google" id="ProtNLM"/>
    </source>
</evidence>
<comment type="caution">
    <text evidence="1">The sequence shown here is derived from an EMBL/GenBank/DDBJ whole genome shotgun (WGS) entry which is preliminary data.</text>
</comment>
<dbReference type="SUPFAM" id="SSF49464">
    <property type="entry name" value="Carboxypeptidase regulatory domain-like"/>
    <property type="match status" value="1"/>
</dbReference>
<dbReference type="RefSeq" id="WP_134849116.1">
    <property type="nucleotide sequence ID" value="NZ_CP197400.1"/>
</dbReference>
<accession>A0A4Y8WQD9</accession>
<sequence length="851" mass="98070">MRLLPFYLAIVLSLISISSSAQTIYSARVVDEKGVPIQDVNVMLYRTESTLVGYAFTGVDGRFQITTKKATNPIAIGFMLLGYETRRIKIEEFRSGMDIKLQSTTFELREVNVTPERVRQKQDTLVYSVSNFKLSQDRSIADVIKKMPGLSVRTDGQITFEGKPINKFYIEGLDLLGSKYAQASENLSADKIQDVQILQNHQPIRSLKGVQFSEQAALNIILKDEVKNAWTGILNAGIGSTAQGEKEMLYSGRLMGMIFGRQMQNLSMYKYDNTGKDITREVHDLVTELRGNQKEAGLLRRLVAPAAEIERGRSTFNQSHLVTTNHLIKTKNDNDLRFQLSYFWDKERGNSSQVTKYLEHEGSILSEESSVGSRVKRLEGELTYKINKERNYINNRINGSFTVDRSEGTSLLQQKQVEQNVVLKKYYVTEDFEIIHRLKNGNTIEGASLSTYSSLPGQLLTAQGFSEHLKISAFSSDNYVAFNHSIKGFMLNQRIGYQLKHQEIDVQYPEVDSKERYTQQNWYISTGVNYRKDALALRATLKGDLLWQKYGATKKRRFTFQPSLFIQYEYSANSTASLSYNYFEYPDGLTSIYRTPIYTSYRVVTAHTGSLEHRGNHAVALGLKYQRPIKGYFASINASWNRRTNEVLYHSTLQSSIYRQTPTEQRYDASSYLLSANLAKSFFRWRTLITLKGRQLWSDYYLLMRDKKEPWQMQNSELSLAVSMQPSKVISYEVTSKMMSYKQVNKADRSIANPRITSFSHALELFIFPLKNLELGSKSEFYHYTDKSIQGNVFTDAHVSYKKDRYEFRLSCRNIFGNNQYQRRWQTSTTDIYSIFHIRPREVFFDFTISL</sequence>
<reference evidence="1 2" key="1">
    <citation type="submission" date="2019-03" db="EMBL/GenBank/DDBJ databases">
        <title>Porphyromonas levii Isolated from the Uterus of Dairy Cows.</title>
        <authorList>
            <person name="Francis A.M."/>
        </authorList>
    </citation>
    <scope>NUCLEOTIDE SEQUENCE [LARGE SCALE GENOMIC DNA]</scope>
    <source>
        <strain evidence="1 2">AF5678</strain>
    </source>
</reference>
<proteinExistence type="predicted"/>
<keyword evidence="2" id="KW-1185">Reference proteome</keyword>
<protein>
    <recommendedName>
        <fullName evidence="3">TonB-dependent receptor</fullName>
    </recommendedName>
</protein>
<dbReference type="SUPFAM" id="SSF56935">
    <property type="entry name" value="Porins"/>
    <property type="match status" value="1"/>
</dbReference>
<evidence type="ECO:0000313" key="1">
    <source>
        <dbReference type="EMBL" id="TFH95514.1"/>
    </source>
</evidence>
<gene>
    <name evidence="1" type="ORF">E4P47_04300</name>
</gene>
<evidence type="ECO:0000313" key="2">
    <source>
        <dbReference type="Proteomes" id="UP000297225"/>
    </source>
</evidence>